<dbReference type="Proteomes" id="UP000050640">
    <property type="component" value="Unplaced"/>
</dbReference>
<organism evidence="1 2">
    <name type="scientific">Elaeophora elaphi</name>
    <dbReference type="NCBI Taxonomy" id="1147741"/>
    <lineage>
        <taxon>Eukaryota</taxon>
        <taxon>Metazoa</taxon>
        <taxon>Ecdysozoa</taxon>
        <taxon>Nematoda</taxon>
        <taxon>Chromadorea</taxon>
        <taxon>Rhabditida</taxon>
        <taxon>Spirurina</taxon>
        <taxon>Spiruromorpha</taxon>
        <taxon>Filarioidea</taxon>
        <taxon>Onchocercidae</taxon>
        <taxon>Elaeophora</taxon>
    </lineage>
</organism>
<protein>
    <submittedName>
        <fullName evidence="2">Uncharacterized protein</fullName>
    </submittedName>
</protein>
<name>A0A0R3RSS7_9BILA</name>
<dbReference type="AlphaFoldDB" id="A0A0R3RSS7"/>
<reference evidence="2" key="1">
    <citation type="submission" date="2017-02" db="UniProtKB">
        <authorList>
            <consortium name="WormBaseParasite"/>
        </authorList>
    </citation>
    <scope>IDENTIFICATION</scope>
</reference>
<dbReference type="WBParaSite" id="EEL_0000492401-mRNA-1">
    <property type="protein sequence ID" value="EEL_0000492401-mRNA-1"/>
    <property type="gene ID" value="EEL_0000492401"/>
</dbReference>
<sequence>MHAKCVFIQSLVCSSLCKRIRTRLYRYPHSLSPVQCTGCLLLV</sequence>
<evidence type="ECO:0000313" key="2">
    <source>
        <dbReference type="WBParaSite" id="EEL_0000492401-mRNA-1"/>
    </source>
</evidence>
<accession>A0A0R3RSS7</accession>
<keyword evidence="1" id="KW-1185">Reference proteome</keyword>
<proteinExistence type="predicted"/>
<evidence type="ECO:0000313" key="1">
    <source>
        <dbReference type="Proteomes" id="UP000050640"/>
    </source>
</evidence>